<protein>
    <recommendedName>
        <fullName evidence="6">Long-chain-fatty-acid--CoA ligase</fullName>
        <ecNumber evidence="5">6.2.1.3</ecNumber>
    </recommendedName>
    <alternativeName>
        <fullName evidence="7">Long-chain acyl-CoA synthetase</fullName>
    </alternativeName>
</protein>
<evidence type="ECO:0000313" key="11">
    <source>
        <dbReference type="Proteomes" id="UP000267464"/>
    </source>
</evidence>
<dbReference type="EC" id="6.2.1.3" evidence="5"/>
<comment type="subcellular location">
    <subcellularLocation>
        <location evidence="1">Membrane</location>
        <topology evidence="1">Peripheral membrane protein</topology>
    </subcellularLocation>
</comment>
<gene>
    <name evidence="10" type="ORF">DZC73_16305</name>
</gene>
<dbReference type="PANTHER" id="PTHR43767">
    <property type="entry name" value="LONG-CHAIN-FATTY-ACID--COA LIGASE"/>
    <property type="match status" value="1"/>
</dbReference>
<dbReference type="Proteomes" id="UP000267464">
    <property type="component" value="Unassembled WGS sequence"/>
</dbReference>
<evidence type="ECO:0000256" key="3">
    <source>
        <dbReference type="ARBA" id="ARBA00022598"/>
    </source>
</evidence>
<dbReference type="GO" id="GO:0004467">
    <property type="term" value="F:long-chain fatty acid-CoA ligase activity"/>
    <property type="evidence" value="ECO:0007669"/>
    <property type="project" value="UniProtKB-EC"/>
</dbReference>
<evidence type="ECO:0000256" key="7">
    <source>
        <dbReference type="ARBA" id="ARBA00042773"/>
    </source>
</evidence>
<dbReference type="PANTHER" id="PTHR43767:SF8">
    <property type="entry name" value="LONG-CHAIN-FATTY-ACID--COA LIGASE"/>
    <property type="match status" value="1"/>
</dbReference>
<dbReference type="AlphaFoldDB" id="A0A3N7IY59"/>
<dbReference type="Pfam" id="PF00501">
    <property type="entry name" value="AMP-binding"/>
    <property type="match status" value="1"/>
</dbReference>
<feature type="domain" description="AMP-binding enzyme C-terminal" evidence="9">
    <location>
        <begin position="474"/>
        <end position="549"/>
    </location>
</feature>
<organism evidence="10 11">
    <name type="scientific">Piscinibacter terrae</name>
    <dbReference type="NCBI Taxonomy" id="2496871"/>
    <lineage>
        <taxon>Bacteria</taxon>
        <taxon>Pseudomonadati</taxon>
        <taxon>Pseudomonadota</taxon>
        <taxon>Betaproteobacteria</taxon>
        <taxon>Burkholderiales</taxon>
        <taxon>Sphaerotilaceae</taxon>
        <taxon>Piscinibacter</taxon>
    </lineage>
</organism>
<keyword evidence="11" id="KW-1185">Reference proteome</keyword>
<reference evidence="10 11" key="2">
    <citation type="submission" date="2018-12" db="EMBL/GenBank/DDBJ databases">
        <title>Rhizobacter gummiphilus sp. nov., a rubber-degrading bacterium isolated from the soil of a botanical garden in Japan.</title>
        <authorList>
            <person name="Shunsuke S.S."/>
        </authorList>
    </citation>
    <scope>NUCLEOTIDE SEQUENCE [LARGE SCALE GENOMIC DNA]</scope>
    <source>
        <strain evidence="10 11">S-16</strain>
    </source>
</reference>
<evidence type="ECO:0000313" key="10">
    <source>
        <dbReference type="EMBL" id="RQP23692.1"/>
    </source>
</evidence>
<dbReference type="GO" id="GO:0016020">
    <property type="term" value="C:membrane"/>
    <property type="evidence" value="ECO:0007669"/>
    <property type="project" value="UniProtKB-SubCell"/>
</dbReference>
<evidence type="ECO:0000256" key="1">
    <source>
        <dbReference type="ARBA" id="ARBA00004170"/>
    </source>
</evidence>
<dbReference type="RefSeq" id="WP_124541411.1">
    <property type="nucleotide sequence ID" value="NZ_QUSW01000004.1"/>
</dbReference>
<accession>A0A3N7IY59</accession>
<dbReference type="InterPro" id="IPR050237">
    <property type="entry name" value="ATP-dep_AMP-bd_enzyme"/>
</dbReference>
<evidence type="ECO:0000259" key="9">
    <source>
        <dbReference type="Pfam" id="PF13193"/>
    </source>
</evidence>
<feature type="domain" description="AMP-dependent synthetase/ligase" evidence="8">
    <location>
        <begin position="30"/>
        <end position="422"/>
    </location>
</feature>
<dbReference type="InterPro" id="IPR020845">
    <property type="entry name" value="AMP-binding_CS"/>
</dbReference>
<dbReference type="CDD" id="cd05936">
    <property type="entry name" value="FC-FACS_FadD_like"/>
    <property type="match status" value="1"/>
</dbReference>
<dbReference type="InterPro" id="IPR045851">
    <property type="entry name" value="AMP-bd_C_sf"/>
</dbReference>
<name>A0A3N7IY59_9BURK</name>
<comment type="pathway">
    <text evidence="2">Lipid metabolism; fatty acid beta-oxidation.</text>
</comment>
<reference evidence="10 11" key="1">
    <citation type="submission" date="2018-08" db="EMBL/GenBank/DDBJ databases">
        <authorList>
            <person name="Khan S.A."/>
            <person name="Jeon C.O."/>
            <person name="Chun B.H."/>
            <person name="Jeong S.E."/>
        </authorList>
    </citation>
    <scope>NUCLEOTIDE SEQUENCE [LARGE SCALE GENOMIC DNA]</scope>
    <source>
        <strain evidence="10 11">S-16</strain>
    </source>
</reference>
<evidence type="ECO:0000256" key="2">
    <source>
        <dbReference type="ARBA" id="ARBA00005005"/>
    </source>
</evidence>
<dbReference type="Gene3D" id="3.30.300.30">
    <property type="match status" value="1"/>
</dbReference>
<dbReference type="SUPFAM" id="SSF56801">
    <property type="entry name" value="Acetyl-CoA synthetase-like"/>
    <property type="match status" value="1"/>
</dbReference>
<dbReference type="OrthoDB" id="9766486at2"/>
<keyword evidence="4" id="KW-0472">Membrane</keyword>
<sequence>MTAHPWTQSYPDGLRWDVDLPVRPVHDIIDASAAQWPDLPALDFMGRKISYAELKTLTDRAAKGFQKLGVKPGVHVGLYLPNTPHYVIAFFGVLKAGGVVVNYSPLDAEKVLEHKVEDSETDLMVTLDLQAMTPQMLRLLDKTRLKNLVVGNVAEMSAAPGPIHEKMKQAGQVATLPDNTRIVSFAALLDNDTGYTRHDIGDPREALAVLQYTGGTTGQPKGAMLTHGNLTTACSQIWVLTQGDPKVLELGKEKLLVVLPLFHIYALTADMLFGLQIGAELVIHLRFELEAAMRDLSDKRITCFPGVPTMFTAVISHPDIAKFDLKALRHCNSGGAPLPLEVQQRFQSLTGCSLNEGWGMTETSPTGTFTPTFGKRKPGSCGLPVPQSVIKMVDVNDPSREVPLGERGEMCIKGPNVMKGYWKNPDATRASMTPDGFFRTGDVAIMDEDGFVFIVDRTKDMILCGGYNVYPRNIEEAIYAHPSVAEVSVIGIADEYRGQSPKAFIKLKDGAAPFTLDALKAFLADKLGKHEMVQAMDIRAELPKTPVGKLSKKELYAEEAAKHTSS</sequence>
<dbReference type="InterPro" id="IPR042099">
    <property type="entry name" value="ANL_N_sf"/>
</dbReference>
<dbReference type="EMBL" id="QUSW01000004">
    <property type="protein sequence ID" value="RQP23692.1"/>
    <property type="molecule type" value="Genomic_DNA"/>
</dbReference>
<keyword evidence="3 10" id="KW-0436">Ligase</keyword>
<evidence type="ECO:0000259" key="8">
    <source>
        <dbReference type="Pfam" id="PF00501"/>
    </source>
</evidence>
<dbReference type="PROSITE" id="PS00455">
    <property type="entry name" value="AMP_BINDING"/>
    <property type="match status" value="1"/>
</dbReference>
<evidence type="ECO:0000256" key="6">
    <source>
        <dbReference type="ARBA" id="ARBA00039545"/>
    </source>
</evidence>
<evidence type="ECO:0000256" key="5">
    <source>
        <dbReference type="ARBA" id="ARBA00026121"/>
    </source>
</evidence>
<dbReference type="Pfam" id="PF13193">
    <property type="entry name" value="AMP-binding_C"/>
    <property type="match status" value="1"/>
</dbReference>
<comment type="caution">
    <text evidence="10">The sequence shown here is derived from an EMBL/GenBank/DDBJ whole genome shotgun (WGS) entry which is preliminary data.</text>
</comment>
<dbReference type="InterPro" id="IPR000873">
    <property type="entry name" value="AMP-dep_synth/lig_dom"/>
</dbReference>
<proteinExistence type="predicted"/>
<evidence type="ECO:0000256" key="4">
    <source>
        <dbReference type="ARBA" id="ARBA00023136"/>
    </source>
</evidence>
<dbReference type="Gene3D" id="3.40.50.12780">
    <property type="entry name" value="N-terminal domain of ligase-like"/>
    <property type="match status" value="1"/>
</dbReference>
<dbReference type="InterPro" id="IPR025110">
    <property type="entry name" value="AMP-bd_C"/>
</dbReference>